<reference evidence="2" key="2">
    <citation type="journal article" date="2014" name="Int. J. Syst. Evol. Microbiol.">
        <title>Complete genome sequence of Corynebacterium casei LMG S-19264T (=DSM 44701T), isolated from a smear-ripened cheese.</title>
        <authorList>
            <consortium name="US DOE Joint Genome Institute (JGI-PGF)"/>
            <person name="Walter F."/>
            <person name="Albersmeier A."/>
            <person name="Kalinowski J."/>
            <person name="Ruckert C."/>
        </authorList>
    </citation>
    <scope>NUCLEOTIDE SEQUENCE</scope>
    <source>
        <strain evidence="2">CGMCC 1.8885</strain>
    </source>
</reference>
<sequence length="700" mass="78198">MNSASGNLLTREIEVIFLEDLARRREASAWTSTQLSEVDVLNALRRRLPRTPLTVQDVLTAAQGSPALTCRSSPPSMIDGQLSKHVLHCNPRKLPGVTATSTQADFGRIAREFNRAGRQPLAGLTHTEVALKPRRAEGTESHEGVLTVRNAGYGRDEDIRIIRVLCPPWLISTVDGQRVVLRTNPAFNGCYRGPVTVETTAGKVEAQVTARHWHCPPITADPVDWRTLVTRHAQLDEQEMIRIVADHLNTAGYLALTGGFFTRVRSDSGVDDLVTSQPTCSWTITAKNLKEARLPAQGHLPLVRLYTPDGLDRYDVPFDGQALHGEALAELFLMWEVKAGKELHLTPFRGHYQFEVRRPDTWLNLPAREYRMVTTLQALNRTPHFWDHLEEWLVSTPVQMLVQGEEIGLLRELKQRFPEHLNLRVTQEPIGENRLYFITDEGTIKARGLPEGQLLRGASWPDALWEQATKKVVRTTHTGQSHPTKELGQPSRPAVSIAASRPAGSPDGPDFKKGLTPYLPWRGVVAHPLAPPASRVLQSIKDILRVEGPMVGHHLLLRYAEALQAHTDRVPLSRMQLKRELNPLLHTAVQRGELLAEDEFGTGGQIGLVYRLPDQDVRPRLRGDRPLSHIPNSELRAVIEALMARPNAPTSEVEQAGQVLEAFGFGRFIEGGINRVRPLLQERATLESAPSRAAKRRRVR</sequence>
<name>A0AAV4K0M9_9DEIO</name>
<dbReference type="GeneID" id="59164309"/>
<protein>
    <submittedName>
        <fullName evidence="2">Uncharacterized protein</fullName>
    </submittedName>
</protein>
<dbReference type="EMBL" id="BMMA01000003">
    <property type="protein sequence ID" value="GGI74187.1"/>
    <property type="molecule type" value="Genomic_DNA"/>
</dbReference>
<dbReference type="AlphaFoldDB" id="A0AAV4K0M9"/>
<dbReference type="Proteomes" id="UP000630135">
    <property type="component" value="Unassembled WGS sequence"/>
</dbReference>
<accession>A0AAV4K0M9</accession>
<dbReference type="EMBL" id="BMLZ01000016">
    <property type="protein sequence ID" value="GGP29840.1"/>
    <property type="molecule type" value="Genomic_DNA"/>
</dbReference>
<keyword evidence="4" id="KW-1185">Reference proteome</keyword>
<proteinExistence type="predicted"/>
<evidence type="ECO:0000313" key="5">
    <source>
        <dbReference type="Proteomes" id="UP000652720"/>
    </source>
</evidence>
<evidence type="ECO:0000313" key="4">
    <source>
        <dbReference type="Proteomes" id="UP000630135"/>
    </source>
</evidence>
<organism evidence="2 5">
    <name type="scientific">Deinococcus wulumuqiensis</name>
    <dbReference type="NCBI Taxonomy" id="980427"/>
    <lineage>
        <taxon>Bacteria</taxon>
        <taxon>Thermotogati</taxon>
        <taxon>Deinococcota</taxon>
        <taxon>Deinococci</taxon>
        <taxon>Deinococcales</taxon>
        <taxon>Deinococcaceae</taxon>
        <taxon>Deinococcus</taxon>
    </lineage>
</organism>
<gene>
    <name evidence="3" type="ORF">GCM10008021_14910</name>
    <name evidence="2" type="ORF">GCM10010914_05270</name>
</gene>
<comment type="caution">
    <text evidence="2">The sequence shown here is derived from an EMBL/GenBank/DDBJ whole genome shotgun (WGS) entry which is preliminary data.</text>
</comment>
<dbReference type="RefSeq" id="WP_017869328.1">
    <property type="nucleotide sequence ID" value="NZ_BMLZ01000016.1"/>
</dbReference>
<reference evidence="3" key="1">
    <citation type="journal article" date="2014" name="Int. J. Syst. Evol. Microbiol.">
        <title>Complete genome of a new Firmicutes species belonging to the dominant human colonic microbiota ('Ruminococcus bicirculans') reveals two chromosomes and a selective capacity to utilize plant glucans.</title>
        <authorList>
            <consortium name="NISC Comparative Sequencing Program"/>
            <person name="Wegmann U."/>
            <person name="Louis P."/>
            <person name="Goesmann A."/>
            <person name="Henrissat B."/>
            <person name="Duncan S.H."/>
            <person name="Flint H.J."/>
        </authorList>
    </citation>
    <scope>NUCLEOTIDE SEQUENCE</scope>
    <source>
        <strain evidence="3">CGMCC 1.8884</strain>
    </source>
</reference>
<reference evidence="2" key="4">
    <citation type="submission" date="2023-08" db="EMBL/GenBank/DDBJ databases">
        <authorList>
            <person name="Sun Q."/>
            <person name="Zhou Y."/>
        </authorList>
    </citation>
    <scope>NUCLEOTIDE SEQUENCE</scope>
    <source>
        <strain evidence="3">CGMCC 1.8884</strain>
        <strain evidence="2">CGMCC 1.8885</strain>
    </source>
</reference>
<evidence type="ECO:0000313" key="3">
    <source>
        <dbReference type="EMBL" id="GGP29840.1"/>
    </source>
</evidence>
<dbReference type="Proteomes" id="UP000652720">
    <property type="component" value="Unassembled WGS sequence"/>
</dbReference>
<reference evidence="4" key="3">
    <citation type="journal article" date="2019" name="Int. J. Syst. Evol. Microbiol.">
        <title>The Global Catalogue of Microorganisms (GCM) 10K type strain sequencing project: providing services to taxonomists for standard genome sequencing and annotation.</title>
        <authorList>
            <consortium name="The Broad Institute Genomics Platform"/>
            <consortium name="The Broad Institute Genome Sequencing Center for Infectious Disease"/>
            <person name="Wu L."/>
            <person name="Ma J."/>
        </authorList>
    </citation>
    <scope>NUCLEOTIDE SEQUENCE [LARGE SCALE GENOMIC DNA]</scope>
    <source>
        <strain evidence="4">CGMCC 1.8884</strain>
    </source>
</reference>
<evidence type="ECO:0000313" key="2">
    <source>
        <dbReference type="EMBL" id="GGI74187.1"/>
    </source>
</evidence>
<evidence type="ECO:0000256" key="1">
    <source>
        <dbReference type="SAM" id="MobiDB-lite"/>
    </source>
</evidence>
<feature type="region of interest" description="Disordered" evidence="1">
    <location>
        <begin position="473"/>
        <end position="510"/>
    </location>
</feature>